<sequence>MRRDQARSLSLAGAAAAVDDVIIYAVEGSADSVDGFLQLLGVSPCETEPIQAWRQEVRFRFHRVLALSHPPLTCEEAAALRRALDADNPAYGEIPALLAAAALRWSMLAYRTPLQATTRLIAS</sequence>
<evidence type="ECO:0000313" key="1">
    <source>
        <dbReference type="EMBL" id="WWT56289.1"/>
    </source>
</evidence>
<dbReference type="EMBL" id="CP146369">
    <property type="protein sequence ID" value="WWT56289.1"/>
    <property type="molecule type" value="Genomic_DNA"/>
</dbReference>
<reference evidence="1 2" key="1">
    <citation type="submission" date="2024-02" db="EMBL/GenBank/DDBJ databases">
        <title>Distribution and functional of Brevundimonas-related endobacteria within Verticillium dahliae.</title>
        <authorList>
            <person name="Zeng H."/>
        </authorList>
    </citation>
    <scope>NUCLEOTIDE SEQUENCE [LARGE SCALE GENOMIC DNA]</scope>
    <source>
        <strain evidence="1 2">TRM 44200</strain>
    </source>
</reference>
<evidence type="ECO:0000313" key="2">
    <source>
        <dbReference type="Proteomes" id="UP001363460"/>
    </source>
</evidence>
<name>A0ABZ2IIZ3_9CAUL</name>
<keyword evidence="2" id="KW-1185">Reference proteome</keyword>
<gene>
    <name evidence="1" type="ORF">V8J38_07580</name>
</gene>
<dbReference type="RefSeq" id="WP_291774565.1">
    <property type="nucleotide sequence ID" value="NZ_CP146369.1"/>
</dbReference>
<protein>
    <submittedName>
        <fullName evidence="1">Uncharacterized protein</fullName>
    </submittedName>
</protein>
<accession>A0ABZ2IIZ3</accession>
<dbReference type="Proteomes" id="UP001363460">
    <property type="component" value="Chromosome"/>
</dbReference>
<proteinExistence type="predicted"/>
<organism evidence="1 2">
    <name type="scientific">Brevundimonas olei</name>
    <dbReference type="NCBI Taxonomy" id="657642"/>
    <lineage>
        <taxon>Bacteria</taxon>
        <taxon>Pseudomonadati</taxon>
        <taxon>Pseudomonadota</taxon>
        <taxon>Alphaproteobacteria</taxon>
        <taxon>Caulobacterales</taxon>
        <taxon>Caulobacteraceae</taxon>
        <taxon>Brevundimonas</taxon>
    </lineage>
</organism>